<dbReference type="Proteomes" id="UP000076923">
    <property type="component" value="Unassembled WGS sequence"/>
</dbReference>
<keyword evidence="2 7" id="KW-0813">Transport</keyword>
<dbReference type="AlphaFoldDB" id="A0A176TC99"/>
<keyword evidence="4 7" id="KW-0812">Transmembrane</keyword>
<evidence type="ECO:0000256" key="8">
    <source>
        <dbReference type="SAM" id="SignalP"/>
    </source>
</evidence>
<dbReference type="InterPro" id="IPR037066">
    <property type="entry name" value="Plug_dom_sf"/>
</dbReference>
<dbReference type="Pfam" id="PF13715">
    <property type="entry name" value="CarbopepD_reg_2"/>
    <property type="match status" value="1"/>
</dbReference>
<dbReference type="Pfam" id="PF07715">
    <property type="entry name" value="Plug"/>
    <property type="match status" value="1"/>
</dbReference>
<keyword evidence="6 7" id="KW-0998">Cell outer membrane</keyword>
<dbReference type="Gene3D" id="2.170.130.10">
    <property type="entry name" value="TonB-dependent receptor, plug domain"/>
    <property type="match status" value="1"/>
</dbReference>
<keyword evidence="5 7" id="KW-0472">Membrane</keyword>
<reference evidence="10 11" key="1">
    <citation type="submission" date="2016-02" db="EMBL/GenBank/DDBJ databases">
        <title>Draft genome sequence of Polaribacter atrinae KACC17473.</title>
        <authorList>
            <person name="Shin S.-K."/>
            <person name="Yi H."/>
        </authorList>
    </citation>
    <scope>NUCLEOTIDE SEQUENCE [LARGE SCALE GENOMIC DNA]</scope>
    <source>
        <strain evidence="10 11">KACC 17473</strain>
    </source>
</reference>
<feature type="signal peptide" evidence="8">
    <location>
        <begin position="1"/>
        <end position="24"/>
    </location>
</feature>
<dbReference type="Gene3D" id="2.40.170.20">
    <property type="entry name" value="TonB-dependent receptor, beta-barrel domain"/>
    <property type="match status" value="1"/>
</dbReference>
<keyword evidence="3 7" id="KW-1134">Transmembrane beta strand</keyword>
<dbReference type="InterPro" id="IPR008969">
    <property type="entry name" value="CarboxyPept-like_regulatory"/>
</dbReference>
<dbReference type="PROSITE" id="PS52016">
    <property type="entry name" value="TONB_DEPENDENT_REC_3"/>
    <property type="match status" value="1"/>
</dbReference>
<keyword evidence="11" id="KW-1185">Reference proteome</keyword>
<evidence type="ECO:0000256" key="2">
    <source>
        <dbReference type="ARBA" id="ARBA00022448"/>
    </source>
</evidence>
<dbReference type="NCBIfam" id="TIGR04057">
    <property type="entry name" value="SusC_RagA_signa"/>
    <property type="match status" value="1"/>
</dbReference>
<keyword evidence="8" id="KW-0732">Signal</keyword>
<proteinExistence type="inferred from homology"/>
<comment type="similarity">
    <text evidence="7">Belongs to the TonB-dependent receptor family.</text>
</comment>
<dbReference type="FunFam" id="2.170.130.10:FF:000003">
    <property type="entry name" value="SusC/RagA family TonB-linked outer membrane protein"/>
    <property type="match status" value="1"/>
</dbReference>
<dbReference type="InterPro" id="IPR023996">
    <property type="entry name" value="TonB-dep_OMP_SusC/RagA"/>
</dbReference>
<dbReference type="STRING" id="1333662.LPB303_07090"/>
<dbReference type="InterPro" id="IPR012910">
    <property type="entry name" value="Plug_dom"/>
</dbReference>
<dbReference type="SUPFAM" id="SSF49464">
    <property type="entry name" value="Carboxypeptidase regulatory domain-like"/>
    <property type="match status" value="1"/>
</dbReference>
<organism evidence="10 11">
    <name type="scientific">Polaribacter atrinae</name>
    <dbReference type="NCBI Taxonomy" id="1333662"/>
    <lineage>
        <taxon>Bacteria</taxon>
        <taxon>Pseudomonadati</taxon>
        <taxon>Bacteroidota</taxon>
        <taxon>Flavobacteriia</taxon>
        <taxon>Flavobacteriales</taxon>
        <taxon>Flavobacteriaceae</taxon>
    </lineage>
</organism>
<gene>
    <name evidence="10" type="ORF">LPB303_07090</name>
</gene>
<dbReference type="InterPro" id="IPR039426">
    <property type="entry name" value="TonB-dep_rcpt-like"/>
</dbReference>
<evidence type="ECO:0000313" key="10">
    <source>
        <dbReference type="EMBL" id="OAD45507.1"/>
    </source>
</evidence>
<protein>
    <submittedName>
        <fullName evidence="10">SusC/RagA family protein</fullName>
    </submittedName>
</protein>
<evidence type="ECO:0000259" key="9">
    <source>
        <dbReference type="Pfam" id="PF07715"/>
    </source>
</evidence>
<dbReference type="InterPro" id="IPR023997">
    <property type="entry name" value="TonB-dep_OMP_SusC/RagA_CS"/>
</dbReference>
<feature type="chain" id="PRO_5008049806" evidence="8">
    <location>
        <begin position="25"/>
        <end position="1027"/>
    </location>
</feature>
<dbReference type="NCBIfam" id="TIGR04056">
    <property type="entry name" value="OMP_RagA_SusC"/>
    <property type="match status" value="1"/>
</dbReference>
<name>A0A176TC99_9FLAO</name>
<sequence length="1027" mass="112822">MKKLFTFFLLSLLLSFSLEGYSQSDQTTIMGTIIDVDKTPIYGANVIIQGTTIGTTTDFDGKYTLKVPTSATSLTFSYLGFTTKTVLIENRSVINVTLEASSAELDEIVIVGFGSQKKISVVGAVSTMASEDLRSANTTISSSLAGNVAGIIGVQRSGQPGADGASFYIRGVATYSGVSNPLILLDGVEISQGDLNSLSPEVIESVSVLKDATATAVYGTRGANGVLIVATKTGKNLDKPRINVRVQSQFTMPTSTPEFVGGVEYMELYNEAVTQRGTGEILFSQDKINGTRDGLNQYVFPNVDWYDAMFNDFADNQEINVSVQGGGKKVGYFMNATMNNQNGMLKKFDVNSYDNNINVRKFTFQNNIDADLSSTTKVALKLNTQLRYYNGPSTNVQSIFSSVMNTNPVVFPMYYPLEEGADPRDLMYGGKSGGAVNDGFENPFASMTRGYTDNFQSTVLATFTGEQKLDFITEGLVFKGLASFKNWSTTTVTRSKGYNQYELGSYQVNADGTYDYSLNQVGAAQSISLGTSTATSGDRRFYMQPSIEYKKSFDKHEVSGLLLYNQTEYLINSPYDLSSSLPERRMGYAGRVTYDFDNRYLFEANFGYNGSENFAEGNRFGFFPSVGAGYVISNEKYFEGLTDVIDVLKIRASWGKVGNDRIGGARFPYLSDIDLNGSGFTTGVEQTTNYSGPVYNQFANTGISWETAEKLDIGLQLDLTNGFKFNIDYFREKRDNIFVDISTTIPTVFGTSGTNVYANLGEVLNKGFDFSLQYDKQIGEDFFISSRGTFTFARNKVLVNNEPAYSDFPNLSAVGYPIGTQLGYKAERLFIDQAEVDNSPVQQLGGFVSAGDIKYTDVTGDGIINSDDRVRMGNPAIPEIVYGLSTSIRYKKLDLSFLLQGVARTSFFTSGFHPFGSQGVRNVLQWVADDHYSASNPDIYAAYPKLSKLDNGNNTQNSTYWLEDGSFLKLRSAELGYNIGNTRIFLSGYNLLTFSKFKKWDPEQGGGSGLSYPTQSIFNLGVQLKFN</sequence>
<evidence type="ECO:0000256" key="7">
    <source>
        <dbReference type="PROSITE-ProRule" id="PRU01360"/>
    </source>
</evidence>
<evidence type="ECO:0000313" key="11">
    <source>
        <dbReference type="Proteomes" id="UP000076923"/>
    </source>
</evidence>
<dbReference type="EMBL" id="LVWE01000028">
    <property type="protein sequence ID" value="OAD45507.1"/>
    <property type="molecule type" value="Genomic_DNA"/>
</dbReference>
<dbReference type="OrthoDB" id="9768177at2"/>
<evidence type="ECO:0000256" key="6">
    <source>
        <dbReference type="ARBA" id="ARBA00023237"/>
    </source>
</evidence>
<comment type="subcellular location">
    <subcellularLocation>
        <location evidence="1 7">Cell outer membrane</location>
        <topology evidence="1 7">Multi-pass membrane protein</topology>
    </subcellularLocation>
</comment>
<evidence type="ECO:0000256" key="3">
    <source>
        <dbReference type="ARBA" id="ARBA00022452"/>
    </source>
</evidence>
<dbReference type="SUPFAM" id="SSF56935">
    <property type="entry name" value="Porins"/>
    <property type="match status" value="1"/>
</dbReference>
<feature type="domain" description="TonB-dependent receptor plug" evidence="9">
    <location>
        <begin position="118"/>
        <end position="226"/>
    </location>
</feature>
<comment type="caution">
    <text evidence="10">The sequence shown here is derived from an EMBL/GenBank/DDBJ whole genome shotgun (WGS) entry which is preliminary data.</text>
</comment>
<dbReference type="Gene3D" id="2.60.40.1120">
    <property type="entry name" value="Carboxypeptidase-like, regulatory domain"/>
    <property type="match status" value="1"/>
</dbReference>
<dbReference type="GO" id="GO:0009279">
    <property type="term" value="C:cell outer membrane"/>
    <property type="evidence" value="ECO:0007669"/>
    <property type="project" value="UniProtKB-SubCell"/>
</dbReference>
<evidence type="ECO:0000256" key="1">
    <source>
        <dbReference type="ARBA" id="ARBA00004571"/>
    </source>
</evidence>
<dbReference type="InterPro" id="IPR036942">
    <property type="entry name" value="Beta-barrel_TonB_sf"/>
</dbReference>
<accession>A0A176TC99</accession>
<evidence type="ECO:0000256" key="4">
    <source>
        <dbReference type="ARBA" id="ARBA00022692"/>
    </source>
</evidence>
<evidence type="ECO:0000256" key="5">
    <source>
        <dbReference type="ARBA" id="ARBA00023136"/>
    </source>
</evidence>